<protein>
    <submittedName>
        <fullName evidence="1">Uncharacterized protein</fullName>
    </submittedName>
</protein>
<dbReference type="EMBL" id="JAOAMV010000002">
    <property type="protein sequence ID" value="MCT2558423.1"/>
    <property type="molecule type" value="Genomic_DNA"/>
</dbReference>
<dbReference type="Proteomes" id="UP001142648">
    <property type="component" value="Unassembled WGS sequence"/>
</dbReference>
<dbReference type="AlphaFoldDB" id="A0A9X3AKV9"/>
<name>A0A9X3AKV9_9SPHN</name>
<keyword evidence="2" id="KW-1185">Reference proteome</keyword>
<gene>
    <name evidence="1" type="ORF">N0B51_05460</name>
</gene>
<proteinExistence type="predicted"/>
<dbReference type="RefSeq" id="WP_259961236.1">
    <property type="nucleotide sequence ID" value="NZ_JAOAMV010000002.1"/>
</dbReference>
<sequence length="142" mass="15712">MDTRVEALIQGLKSAETIDPLEARKRIVDLFNEINDEEGRTALLASLDAVIGLAIRYQETCGNDSQALRNALLADKRALVLAEAMGANELVEPAEMLRILEREIAAGRMERDDFYQLARDGSDVLESPSPKPKPGFLKRLFG</sequence>
<accession>A0A9X3AKV9</accession>
<organism evidence="1 2">
    <name type="scientific">Tsuneonella litorea</name>
    <dbReference type="NCBI Taxonomy" id="2976475"/>
    <lineage>
        <taxon>Bacteria</taxon>
        <taxon>Pseudomonadati</taxon>
        <taxon>Pseudomonadota</taxon>
        <taxon>Alphaproteobacteria</taxon>
        <taxon>Sphingomonadales</taxon>
        <taxon>Erythrobacteraceae</taxon>
        <taxon>Tsuneonella</taxon>
    </lineage>
</organism>
<reference evidence="1" key="1">
    <citation type="submission" date="2022-09" db="EMBL/GenBank/DDBJ databases">
        <title>The genome sequence of Tsuneonella sp. YG55.</title>
        <authorList>
            <person name="Liu Y."/>
        </authorList>
    </citation>
    <scope>NUCLEOTIDE SEQUENCE</scope>
    <source>
        <strain evidence="1">YG55</strain>
    </source>
</reference>
<evidence type="ECO:0000313" key="2">
    <source>
        <dbReference type="Proteomes" id="UP001142648"/>
    </source>
</evidence>
<evidence type="ECO:0000313" key="1">
    <source>
        <dbReference type="EMBL" id="MCT2558423.1"/>
    </source>
</evidence>
<comment type="caution">
    <text evidence="1">The sequence shown here is derived from an EMBL/GenBank/DDBJ whole genome shotgun (WGS) entry which is preliminary data.</text>
</comment>